<accession>A0A914X4K8</accession>
<name>A0A914X4K8_9BILA</name>
<feature type="compositionally biased region" description="Basic residues" evidence="6">
    <location>
        <begin position="327"/>
        <end position="338"/>
    </location>
</feature>
<evidence type="ECO:0000256" key="4">
    <source>
        <dbReference type="ARBA" id="ARBA00023136"/>
    </source>
</evidence>
<evidence type="ECO:0000259" key="8">
    <source>
        <dbReference type="PROSITE" id="PS51225"/>
    </source>
</evidence>
<keyword evidence="2 5" id="KW-0812">Transmembrane</keyword>
<feature type="transmembrane region" description="Helical" evidence="7">
    <location>
        <begin position="87"/>
        <end position="106"/>
    </location>
</feature>
<organism evidence="9 10">
    <name type="scientific">Plectus sambesii</name>
    <dbReference type="NCBI Taxonomy" id="2011161"/>
    <lineage>
        <taxon>Eukaryota</taxon>
        <taxon>Metazoa</taxon>
        <taxon>Ecdysozoa</taxon>
        <taxon>Nematoda</taxon>
        <taxon>Chromadorea</taxon>
        <taxon>Plectida</taxon>
        <taxon>Plectina</taxon>
        <taxon>Plectoidea</taxon>
        <taxon>Plectidae</taxon>
        <taxon>Plectus</taxon>
    </lineage>
</organism>
<feature type="region of interest" description="Disordered" evidence="6">
    <location>
        <begin position="309"/>
        <end position="351"/>
    </location>
</feature>
<dbReference type="InterPro" id="IPR008253">
    <property type="entry name" value="Marvel"/>
</dbReference>
<dbReference type="InterPro" id="IPR006954">
    <property type="entry name" value="Mlt-10-like"/>
</dbReference>
<sequence length="1162" mass="130285">MVEVKMPQCCANIFFIIRFIRALNILFLFISALAMLLQNNAGITFGWYARTHGAIIASFIFTVLLLLTAIALLLLHIIRKTLRYPRLLWVIALISLAVMTFIWFVVDAVYATYQGTQMGGLGASAAFKFFSTIVWIADAYVVYAIADNETTLLTDKIRESQSEHEHDPKKDKDLFEKLKNVHSHWYVGAVRGLLGAVGNEIYRELPPVFQQELAACLSDIVDEDDLATGARCVSRAFDMQDKAKNGVHWVGAFGTKTDKGGDSVKNMYQKSSHLHWTGEFGTANEEDISTPTSGALPKDSLESPSFHLQQNAKDKLKKPDQKPDKKSHGKKTERKIRSHQTENDGDLPNEQTWNSAFDEVQHLQNMNVVMGANANGAAAFSGENGWPQSNVMTSSSQRDVHDKIIDRSGITEIIDYSRERFAQENAGAENDYFTNQAVMGDVAGLQKKSTIAPPHLVPRTWFPIRSRKRLRSNRKFMQNGARNSPLNSESEIRHRQQTLIRMNNVKRLLKDKNNAWQNQRVQDSNPQQMNELQKASEQMWRDLIEKWKTSEEQREWMRNRQRSVNNAAERQNEAGQSEAISSENHPQHFFNHPGTLSNRNVIVRADRQFTHAENPIAQHFNSENLNEKHQINALVSPLNLPNIFENGKKIGQHPTLPLRSDGWTRSRRRRSFRIAGADGDFDDVKVRYLKKMPALSEYQASTPAESPLTKISKFMTGMVRGKPELSGRDVTSWKSSYKRLWRLKEQLKSWKETQQRSQAYQQRRLLDMVTGTFKDSSADIPDNSVPDADGFNGIGDIPLISEVTELASFLTHHNVTKSVKFLSPRLAPLLPRDEKAAGGNLLSPSLLAFYNDHSPNNIAPLPELLSAAGMNEDEKDAFLEFVMEVTGARDIVDKIFENLESAQGLGGLRQDILDANDQLVGVWKQFQSSYSDRQKDDIDTKGYAFLDSDQLDIFYGQEGYYNYTKPKLDLDNYYQLSEEERRGSLRATIRQLAGESPTEAAMRTWDRRLQQSVLTPNVGTATVLAPFTFGPSILSPAVLGPLVLSPNIFSPGILSPYLLSPPILSPSVGDPLILSPYVLGPNILSPSVLTPYVLSPYVLSPNILNPYVLSPLILSPYLLSPDILSPTVLSGTILSPYVLSPSILSDSVLAASVLSPSILSKK</sequence>
<reference evidence="10" key="1">
    <citation type="submission" date="2022-11" db="UniProtKB">
        <authorList>
            <consortium name="WormBaseParasite"/>
        </authorList>
    </citation>
    <scope>IDENTIFICATION</scope>
</reference>
<feature type="transmembrane region" description="Helical" evidence="7">
    <location>
        <begin position="12"/>
        <end position="34"/>
    </location>
</feature>
<dbReference type="PROSITE" id="PS51225">
    <property type="entry name" value="MARVEL"/>
    <property type="match status" value="1"/>
</dbReference>
<dbReference type="GO" id="GO:0016020">
    <property type="term" value="C:membrane"/>
    <property type="evidence" value="ECO:0007669"/>
    <property type="project" value="UniProtKB-SubCell"/>
</dbReference>
<evidence type="ECO:0000256" key="6">
    <source>
        <dbReference type="SAM" id="MobiDB-lite"/>
    </source>
</evidence>
<feature type="compositionally biased region" description="Basic and acidic residues" evidence="6">
    <location>
        <begin position="312"/>
        <end position="326"/>
    </location>
</feature>
<evidence type="ECO:0000256" key="3">
    <source>
        <dbReference type="ARBA" id="ARBA00022989"/>
    </source>
</evidence>
<keyword evidence="4 5" id="KW-0472">Membrane</keyword>
<keyword evidence="3 7" id="KW-1133">Transmembrane helix</keyword>
<feature type="domain" description="MARVEL" evidence="8">
    <location>
        <begin position="15"/>
        <end position="147"/>
    </location>
</feature>
<evidence type="ECO:0000256" key="5">
    <source>
        <dbReference type="PROSITE-ProRule" id="PRU00581"/>
    </source>
</evidence>
<evidence type="ECO:0000256" key="7">
    <source>
        <dbReference type="SAM" id="Phobius"/>
    </source>
</evidence>
<dbReference type="Proteomes" id="UP000887566">
    <property type="component" value="Unplaced"/>
</dbReference>
<evidence type="ECO:0000256" key="1">
    <source>
        <dbReference type="ARBA" id="ARBA00004141"/>
    </source>
</evidence>
<dbReference type="AlphaFoldDB" id="A0A914X4K8"/>
<evidence type="ECO:0000256" key="2">
    <source>
        <dbReference type="ARBA" id="ARBA00022692"/>
    </source>
</evidence>
<feature type="transmembrane region" description="Helical" evidence="7">
    <location>
        <begin position="54"/>
        <end position="75"/>
    </location>
</feature>
<evidence type="ECO:0000313" key="10">
    <source>
        <dbReference type="WBParaSite" id="PSAMB.scaffold5size155369.g240.t1"/>
    </source>
</evidence>
<dbReference type="Pfam" id="PF04870">
    <property type="entry name" value="Moulting_cycle"/>
    <property type="match status" value="1"/>
</dbReference>
<protein>
    <submittedName>
        <fullName evidence="10">MARVEL domain-containing protein</fullName>
    </submittedName>
</protein>
<evidence type="ECO:0000313" key="9">
    <source>
        <dbReference type="Proteomes" id="UP000887566"/>
    </source>
</evidence>
<dbReference type="PANTHER" id="PTHR21523">
    <property type="match status" value="1"/>
</dbReference>
<feature type="region of interest" description="Disordered" evidence="6">
    <location>
        <begin position="283"/>
        <end position="302"/>
    </location>
</feature>
<keyword evidence="9" id="KW-1185">Reference proteome</keyword>
<dbReference type="PANTHER" id="PTHR21523:SF46">
    <property type="entry name" value="MLT-TEN (MLT-10) RELATED"/>
    <property type="match status" value="1"/>
</dbReference>
<proteinExistence type="predicted"/>
<comment type="subcellular location">
    <subcellularLocation>
        <location evidence="1">Membrane</location>
        <topology evidence="1">Multi-pass membrane protein</topology>
    </subcellularLocation>
</comment>
<dbReference type="WBParaSite" id="PSAMB.scaffold5size155369.g240.t1">
    <property type="protein sequence ID" value="PSAMB.scaffold5size155369.g240.t1"/>
    <property type="gene ID" value="PSAMB.scaffold5size155369.g240"/>
</dbReference>